<dbReference type="GeneID" id="71763211"/>
<reference evidence="2" key="1">
    <citation type="journal article" date="2014" name="Int. J. Syst. Evol. Microbiol.">
        <title>Complete genome sequence of Corynebacterium casei LMG S-19264T (=DSM 44701T), isolated from a smear-ripened cheese.</title>
        <authorList>
            <consortium name="US DOE Joint Genome Institute (JGI-PGF)"/>
            <person name="Walter F."/>
            <person name="Albersmeier A."/>
            <person name="Kalinowski J."/>
            <person name="Ruckert C."/>
        </authorList>
    </citation>
    <scope>NUCLEOTIDE SEQUENCE</scope>
    <source>
        <strain evidence="2">JCM 12289</strain>
    </source>
</reference>
<feature type="compositionally biased region" description="Low complexity" evidence="1">
    <location>
        <begin position="9"/>
        <end position="20"/>
    </location>
</feature>
<dbReference type="RefSeq" id="WP_244705958.1">
    <property type="nucleotide sequence ID" value="NZ_BAAADN010000001.1"/>
</dbReference>
<accession>A0AAV3SBJ6</accession>
<evidence type="ECO:0000313" key="3">
    <source>
        <dbReference type="EMBL" id="UOO96855.1"/>
    </source>
</evidence>
<organism evidence="2 5">
    <name type="scientific">Halococcus dombrowskii</name>
    <dbReference type="NCBI Taxonomy" id="179637"/>
    <lineage>
        <taxon>Archaea</taxon>
        <taxon>Methanobacteriati</taxon>
        <taxon>Methanobacteriota</taxon>
        <taxon>Stenosarchaea group</taxon>
        <taxon>Halobacteria</taxon>
        <taxon>Halobacteriales</taxon>
        <taxon>Halococcaceae</taxon>
        <taxon>Halococcus</taxon>
    </lineage>
</organism>
<dbReference type="KEGG" id="hdo:MUK72_15145"/>
<reference evidence="3" key="2">
    <citation type="submission" date="2022-04" db="EMBL/GenBank/DDBJ databases">
        <title>Sequencing and genomic assembly of Halococcus dombrowskii.</title>
        <authorList>
            <person name="Lim S.W."/>
            <person name="MacLea K.S."/>
        </authorList>
    </citation>
    <scope>NUCLEOTIDE SEQUENCE</scope>
    <source>
        <strain evidence="3">H4</strain>
        <plasmid evidence="3">unnamed1</plasmid>
    </source>
</reference>
<evidence type="ECO:0000313" key="4">
    <source>
        <dbReference type="Proteomes" id="UP000830542"/>
    </source>
</evidence>
<dbReference type="Proteomes" id="UP001500962">
    <property type="component" value="Unassembled WGS sequence"/>
</dbReference>
<name>A0AAV3SBJ6_HALDO</name>
<dbReference type="AlphaFoldDB" id="A0AAV3SBJ6"/>
<keyword evidence="4" id="KW-1185">Reference proteome</keyword>
<dbReference type="Proteomes" id="UP000830542">
    <property type="component" value="Plasmid unnamed1"/>
</dbReference>
<proteinExistence type="predicted"/>
<gene>
    <name evidence="2" type="ORF">GCM10008985_00350</name>
    <name evidence="3" type="ORF">MUK72_15145</name>
</gene>
<keyword evidence="3" id="KW-0614">Plasmid</keyword>
<sequence>MSTESKQLAGEAQAQNNAENGGSGVDYPTGCAAINSTGRWVDMEVEVLELWDYSSVDAIAQGGLLGDSSGYIRFVTWASSDLDALEEGQSYALESVVTGEFDGNYTVKLNSETKIAEITGPAAEREQLAAGGDTAVALGTIDSADNWIDIKAEVDQLWEPSTDSIAQAGLLSSRSGSLKFVSWITSDLSDLEEGETYKLENVVTDEYEGRYSVKLTTETEIEHLDGVLAVTK</sequence>
<dbReference type="EMBL" id="CP095006">
    <property type="protein sequence ID" value="UOO96855.1"/>
    <property type="molecule type" value="Genomic_DNA"/>
</dbReference>
<dbReference type="EMBL" id="BAAADN010000001">
    <property type="protein sequence ID" value="GAA0448950.1"/>
    <property type="molecule type" value="Genomic_DNA"/>
</dbReference>
<dbReference type="InterPro" id="IPR012340">
    <property type="entry name" value="NA-bd_OB-fold"/>
</dbReference>
<protein>
    <submittedName>
        <fullName evidence="3">Replication factor A</fullName>
    </submittedName>
</protein>
<geneLocation type="plasmid" evidence="3 4">
    <name>unnamed1</name>
</geneLocation>
<evidence type="ECO:0000313" key="5">
    <source>
        <dbReference type="Proteomes" id="UP001500962"/>
    </source>
</evidence>
<feature type="region of interest" description="Disordered" evidence="1">
    <location>
        <begin position="1"/>
        <end position="26"/>
    </location>
</feature>
<dbReference type="CDD" id="cd04491">
    <property type="entry name" value="SoSSB_OBF"/>
    <property type="match status" value="1"/>
</dbReference>
<evidence type="ECO:0000313" key="2">
    <source>
        <dbReference type="EMBL" id="GAA0448950.1"/>
    </source>
</evidence>
<evidence type="ECO:0000256" key="1">
    <source>
        <dbReference type="SAM" id="MobiDB-lite"/>
    </source>
</evidence>
<dbReference type="SUPFAM" id="SSF50249">
    <property type="entry name" value="Nucleic acid-binding proteins"/>
    <property type="match status" value="2"/>
</dbReference>
<dbReference type="Gene3D" id="2.40.50.140">
    <property type="entry name" value="Nucleic acid-binding proteins"/>
    <property type="match status" value="2"/>
</dbReference>
<reference evidence="2" key="3">
    <citation type="submission" date="2023-12" db="EMBL/GenBank/DDBJ databases">
        <authorList>
            <person name="Sun Q."/>
            <person name="Inoue M."/>
        </authorList>
    </citation>
    <scope>NUCLEOTIDE SEQUENCE</scope>
    <source>
        <strain evidence="2">JCM 12289</strain>
    </source>
</reference>